<reference evidence="2 3" key="1">
    <citation type="submission" date="2022-02" db="EMBL/GenBank/DDBJ databases">
        <title>Paenibacillus sp. MBLB1776 Whole Genome Shotgun Sequencing.</title>
        <authorList>
            <person name="Hwang C.Y."/>
            <person name="Cho E.-S."/>
            <person name="Seo M.-J."/>
        </authorList>
    </citation>
    <scope>NUCLEOTIDE SEQUENCE [LARGE SCALE GENOMIC DNA]</scope>
    <source>
        <strain evidence="2 3">MBLB1776</strain>
    </source>
</reference>
<dbReference type="KEGG" id="paun:MJA45_19360"/>
<organism evidence="2 3">
    <name type="scientific">Paenibacillus aurantius</name>
    <dbReference type="NCBI Taxonomy" id="2918900"/>
    <lineage>
        <taxon>Bacteria</taxon>
        <taxon>Bacillati</taxon>
        <taxon>Bacillota</taxon>
        <taxon>Bacilli</taxon>
        <taxon>Bacillales</taxon>
        <taxon>Paenibacillaceae</taxon>
        <taxon>Paenibacillus</taxon>
    </lineage>
</organism>
<gene>
    <name evidence="2" type="ORF">MJA45_19360</name>
</gene>
<feature type="domain" description="Methyltransferase type 11" evidence="1">
    <location>
        <begin position="124"/>
        <end position="182"/>
    </location>
</feature>
<evidence type="ECO:0000313" key="3">
    <source>
        <dbReference type="Proteomes" id="UP001305702"/>
    </source>
</evidence>
<dbReference type="GO" id="GO:0032259">
    <property type="term" value="P:methylation"/>
    <property type="evidence" value="ECO:0007669"/>
    <property type="project" value="UniProtKB-KW"/>
</dbReference>
<dbReference type="Proteomes" id="UP001305702">
    <property type="component" value="Chromosome"/>
</dbReference>
<dbReference type="InterPro" id="IPR013216">
    <property type="entry name" value="Methyltransf_11"/>
</dbReference>
<evidence type="ECO:0000313" key="2">
    <source>
        <dbReference type="EMBL" id="WNQ09767.1"/>
    </source>
</evidence>
<dbReference type="RefSeq" id="WP_315603541.1">
    <property type="nucleotide sequence ID" value="NZ_CP130318.1"/>
</dbReference>
<dbReference type="SUPFAM" id="SSF53335">
    <property type="entry name" value="S-adenosyl-L-methionine-dependent methyltransferases"/>
    <property type="match status" value="1"/>
</dbReference>
<dbReference type="EMBL" id="CP130318">
    <property type="protein sequence ID" value="WNQ09767.1"/>
    <property type="molecule type" value="Genomic_DNA"/>
</dbReference>
<evidence type="ECO:0000259" key="1">
    <source>
        <dbReference type="Pfam" id="PF08241"/>
    </source>
</evidence>
<keyword evidence="2" id="KW-0808">Transferase</keyword>
<name>A0AA96LDN0_9BACL</name>
<keyword evidence="2" id="KW-0489">Methyltransferase</keyword>
<accession>A0AA96LDN0</accession>
<dbReference type="GO" id="GO:0008757">
    <property type="term" value="F:S-adenosylmethionine-dependent methyltransferase activity"/>
    <property type="evidence" value="ECO:0007669"/>
    <property type="project" value="InterPro"/>
</dbReference>
<keyword evidence="3" id="KW-1185">Reference proteome</keyword>
<dbReference type="Gene3D" id="3.40.50.150">
    <property type="entry name" value="Vaccinia Virus protein VP39"/>
    <property type="match status" value="1"/>
</dbReference>
<dbReference type="Pfam" id="PF08241">
    <property type="entry name" value="Methyltransf_11"/>
    <property type="match status" value="1"/>
</dbReference>
<dbReference type="InterPro" id="IPR029063">
    <property type="entry name" value="SAM-dependent_MTases_sf"/>
</dbReference>
<sequence>MSKEFYEQTGVAMTCRSYREYADMFALEPADLEAGPILDVAGGASSFAAGAGRNGFEVMAADPQYAMSRHELEKHGREEIETSTAKLKGLAHQYDWSYYGSLDAHRANREQSLSLFLADFEREGERRYKPASLPKLPFEDEAFSLVLCSHFLFLYNRQLDYDFHLAAVRELIRLLRPEGQLRIYPLVDLHWQPYPHLEKLLTELEGEGISSRTARSGLPFIPGSDSLLVLTKNSGKVLGK</sequence>
<dbReference type="AlphaFoldDB" id="A0AA96LDN0"/>
<protein>
    <submittedName>
        <fullName evidence="2">Methyltransferase domain-containing protein</fullName>
    </submittedName>
</protein>
<proteinExistence type="predicted"/>